<dbReference type="Pfam" id="PF20700">
    <property type="entry name" value="Mutator"/>
    <property type="match status" value="1"/>
</dbReference>
<dbReference type="Pfam" id="PF13843">
    <property type="entry name" value="DDE_Tnp_1_7"/>
    <property type="match status" value="1"/>
</dbReference>
<feature type="compositionally biased region" description="Acidic residues" evidence="1">
    <location>
        <begin position="194"/>
        <end position="205"/>
    </location>
</feature>
<protein>
    <recommendedName>
        <fullName evidence="6">PiggyBac transposable element-derived protein domain-containing protein</fullName>
    </recommendedName>
</protein>
<evidence type="ECO:0000256" key="1">
    <source>
        <dbReference type="SAM" id="MobiDB-lite"/>
    </source>
</evidence>
<evidence type="ECO:0000259" key="2">
    <source>
        <dbReference type="Pfam" id="PF13843"/>
    </source>
</evidence>
<gene>
    <name evidence="4" type="ORF">ILUMI_10914</name>
</gene>
<keyword evidence="5" id="KW-1185">Reference proteome</keyword>
<feature type="domain" description="PiggyBac transposable element-derived protein" evidence="2">
    <location>
        <begin position="278"/>
        <end position="388"/>
    </location>
</feature>
<comment type="caution">
    <text evidence="4">The sequence shown here is derived from an EMBL/GenBank/DDBJ whole genome shotgun (WGS) entry which is preliminary data.</text>
</comment>
<accession>A0A8K0CX14</accession>
<evidence type="ECO:0000313" key="5">
    <source>
        <dbReference type="Proteomes" id="UP000801492"/>
    </source>
</evidence>
<dbReference type="PANTHER" id="PTHR46599">
    <property type="entry name" value="PIGGYBAC TRANSPOSABLE ELEMENT-DERIVED PROTEIN 4"/>
    <property type="match status" value="1"/>
</dbReference>
<proteinExistence type="predicted"/>
<dbReference type="Proteomes" id="UP000801492">
    <property type="component" value="Unassembled WGS sequence"/>
</dbReference>
<reference evidence="4" key="1">
    <citation type="submission" date="2019-08" db="EMBL/GenBank/DDBJ databases">
        <title>The genome of the North American firefly Photinus pyralis.</title>
        <authorList>
            <consortium name="Photinus pyralis genome working group"/>
            <person name="Fallon T.R."/>
            <person name="Sander Lower S.E."/>
            <person name="Weng J.-K."/>
        </authorList>
    </citation>
    <scope>NUCLEOTIDE SEQUENCE</scope>
    <source>
        <strain evidence="4">TRF0915ILg1</strain>
        <tissue evidence="4">Whole body</tissue>
    </source>
</reference>
<dbReference type="InterPro" id="IPR029526">
    <property type="entry name" value="PGBD"/>
</dbReference>
<dbReference type="PANTHER" id="PTHR46599:SF3">
    <property type="entry name" value="PIGGYBAC TRANSPOSABLE ELEMENT-DERIVED PROTEIN 4"/>
    <property type="match status" value="1"/>
</dbReference>
<feature type="region of interest" description="Disordered" evidence="1">
    <location>
        <begin position="106"/>
        <end position="128"/>
    </location>
</feature>
<evidence type="ECO:0000313" key="4">
    <source>
        <dbReference type="EMBL" id="KAF2895265.1"/>
    </source>
</evidence>
<dbReference type="OrthoDB" id="6779242at2759"/>
<feature type="region of interest" description="Disordered" evidence="1">
    <location>
        <begin position="192"/>
        <end position="268"/>
    </location>
</feature>
<dbReference type="AlphaFoldDB" id="A0A8K0CX14"/>
<sequence>MKKAAEEERKLAIAEGNIENGVPYITVVVDGGWAKRYYGHGYSSMSGGKRVNYTTGGSYQRRCVGAALAYNLGPSWHLALMNKPHLNKFCKRREQLRLQKLESRKTLKARRRQPQNTDSDLHYGPNAQDALPVLPEEEFKSNMGKKLAELTKEAGNSVEIERQTIGQHVNPLWLNIRRDRLTALNFGRIINSADESDQEEPDNEIQSEHDTESEQEWDSSDKEPGRNETNSWYGKDQTKWSKIPSQRDRTPAHNIISMLPRLRRPARQNQPSSYLESWQLLLPDSILEEIVDFTNKKVATAKGKYKRFKRSRSSRILLTTTFVKDADLLEIKAFLGFLYLQGIYKSGHEDMRSPWATKGRGKPIFRATISLARFLFLLACLRFDDLDTRI</sequence>
<dbReference type="EMBL" id="VTPC01006081">
    <property type="protein sequence ID" value="KAF2895265.1"/>
    <property type="molecule type" value="Genomic_DNA"/>
</dbReference>
<dbReference type="InterPro" id="IPR049012">
    <property type="entry name" value="Mutator_transp_dom"/>
</dbReference>
<evidence type="ECO:0008006" key="6">
    <source>
        <dbReference type="Google" id="ProtNLM"/>
    </source>
</evidence>
<name>A0A8K0CX14_IGNLU</name>
<evidence type="ECO:0000259" key="3">
    <source>
        <dbReference type="Pfam" id="PF20700"/>
    </source>
</evidence>
<feature type="domain" description="Mutator-like transposase" evidence="3">
    <location>
        <begin position="1"/>
        <end position="47"/>
    </location>
</feature>
<organism evidence="4 5">
    <name type="scientific">Ignelater luminosus</name>
    <name type="common">Cucubano</name>
    <name type="synonym">Pyrophorus luminosus</name>
    <dbReference type="NCBI Taxonomy" id="2038154"/>
    <lineage>
        <taxon>Eukaryota</taxon>
        <taxon>Metazoa</taxon>
        <taxon>Ecdysozoa</taxon>
        <taxon>Arthropoda</taxon>
        <taxon>Hexapoda</taxon>
        <taxon>Insecta</taxon>
        <taxon>Pterygota</taxon>
        <taxon>Neoptera</taxon>
        <taxon>Endopterygota</taxon>
        <taxon>Coleoptera</taxon>
        <taxon>Polyphaga</taxon>
        <taxon>Elateriformia</taxon>
        <taxon>Elateroidea</taxon>
        <taxon>Elateridae</taxon>
        <taxon>Agrypninae</taxon>
        <taxon>Pyrophorini</taxon>
        <taxon>Ignelater</taxon>
    </lineage>
</organism>